<proteinExistence type="predicted"/>
<keyword evidence="4" id="KW-1185">Reference proteome</keyword>
<sequence>MRFWFPAALLIACAIHVLLAFLLIPGPSDTWTLSLGSLSITANALLSLLTMFQAFIISLSASLLLHGLARRWLTQSDSGLTPATLDAALQIIIKPDAKYLCCFLKQERHIPSSTTVGSASARIVLPEMVNNRSADSGFINHLVLSAAGTRSLRQAIFDVEGSFTCLNGETECTTEIDVFSDYEMVCQSGSLSSISSRIISATSKFVTTILSAPPLIQWNIVESIYQEHPVYINCTVYPAWSKRIENSLEGTLSKKIFNLTTPSPEYPTSFIASSTPCLNVATPICVLRMVQLALSSMNGEYAVESYLDYSKDISFLSTIMSFSNRAGNDSSMIQRYENEMRFTVERMYKRFLSTELSKRIGNVSVTICQRCTVRTVFWAEDKGAFMATVVVIDGFAAAMVVAFIMIGLNAPVGKEAAAMESVKMIEVIQLELRIPKPKKIKKRVCCNGKSRIDDSEFRMRVFQQLRRRGESGETVMSENWTSSQ</sequence>
<keyword evidence="2" id="KW-0732">Signal</keyword>
<organism evidence="3 4">
    <name type="scientific">Rhizoclosmatium globosum</name>
    <dbReference type="NCBI Taxonomy" id="329046"/>
    <lineage>
        <taxon>Eukaryota</taxon>
        <taxon>Fungi</taxon>
        <taxon>Fungi incertae sedis</taxon>
        <taxon>Chytridiomycota</taxon>
        <taxon>Chytridiomycota incertae sedis</taxon>
        <taxon>Chytridiomycetes</taxon>
        <taxon>Chytridiales</taxon>
        <taxon>Chytriomycetaceae</taxon>
        <taxon>Rhizoclosmatium</taxon>
    </lineage>
</organism>
<dbReference type="EMBL" id="MCGO01000052">
    <property type="protein sequence ID" value="ORY37064.1"/>
    <property type="molecule type" value="Genomic_DNA"/>
</dbReference>
<gene>
    <name evidence="3" type="ORF">BCR33DRAFT_721701</name>
</gene>
<comment type="caution">
    <text evidence="3">The sequence shown here is derived from an EMBL/GenBank/DDBJ whole genome shotgun (WGS) entry which is preliminary data.</text>
</comment>
<dbReference type="OrthoDB" id="2140769at2759"/>
<evidence type="ECO:0000256" key="1">
    <source>
        <dbReference type="SAM" id="Phobius"/>
    </source>
</evidence>
<dbReference type="AlphaFoldDB" id="A0A1Y2BQQ2"/>
<feature type="transmembrane region" description="Helical" evidence="1">
    <location>
        <begin position="44"/>
        <end position="65"/>
    </location>
</feature>
<keyword evidence="1" id="KW-1133">Transmembrane helix</keyword>
<protein>
    <submittedName>
        <fullName evidence="3">Uncharacterized protein</fullName>
    </submittedName>
</protein>
<keyword evidence="1" id="KW-0472">Membrane</keyword>
<feature type="signal peptide" evidence="2">
    <location>
        <begin position="1"/>
        <end position="20"/>
    </location>
</feature>
<evidence type="ECO:0000313" key="3">
    <source>
        <dbReference type="EMBL" id="ORY37064.1"/>
    </source>
</evidence>
<feature type="chain" id="PRO_5013118852" evidence="2">
    <location>
        <begin position="21"/>
        <end position="484"/>
    </location>
</feature>
<keyword evidence="1" id="KW-0812">Transmembrane</keyword>
<dbReference type="Proteomes" id="UP000193642">
    <property type="component" value="Unassembled WGS sequence"/>
</dbReference>
<name>A0A1Y2BQQ2_9FUNG</name>
<accession>A0A1Y2BQQ2</accession>
<evidence type="ECO:0000256" key="2">
    <source>
        <dbReference type="SAM" id="SignalP"/>
    </source>
</evidence>
<feature type="transmembrane region" description="Helical" evidence="1">
    <location>
        <begin position="384"/>
        <end position="408"/>
    </location>
</feature>
<reference evidence="3 4" key="1">
    <citation type="submission" date="2016-07" db="EMBL/GenBank/DDBJ databases">
        <title>Pervasive Adenine N6-methylation of Active Genes in Fungi.</title>
        <authorList>
            <consortium name="DOE Joint Genome Institute"/>
            <person name="Mondo S.J."/>
            <person name="Dannebaum R.O."/>
            <person name="Kuo R.C."/>
            <person name="Labutti K."/>
            <person name="Haridas S."/>
            <person name="Kuo A."/>
            <person name="Salamov A."/>
            <person name="Ahrendt S.R."/>
            <person name="Lipzen A."/>
            <person name="Sullivan W."/>
            <person name="Andreopoulos W.B."/>
            <person name="Clum A."/>
            <person name="Lindquist E."/>
            <person name="Daum C."/>
            <person name="Ramamoorthy G.K."/>
            <person name="Gryganskyi A."/>
            <person name="Culley D."/>
            <person name="Magnuson J.K."/>
            <person name="James T.Y."/>
            <person name="O'Malley M.A."/>
            <person name="Stajich J.E."/>
            <person name="Spatafora J.W."/>
            <person name="Visel A."/>
            <person name="Grigoriev I.V."/>
        </authorList>
    </citation>
    <scope>NUCLEOTIDE SEQUENCE [LARGE SCALE GENOMIC DNA]</scope>
    <source>
        <strain evidence="3 4">JEL800</strain>
    </source>
</reference>
<evidence type="ECO:0000313" key="4">
    <source>
        <dbReference type="Proteomes" id="UP000193642"/>
    </source>
</evidence>